<dbReference type="InterPro" id="IPR004839">
    <property type="entry name" value="Aminotransferase_I/II_large"/>
</dbReference>
<keyword evidence="10" id="KW-0012">Acyltransferase</keyword>
<dbReference type="PANTHER" id="PTHR13693">
    <property type="entry name" value="CLASS II AMINOTRANSFERASE/8-AMINO-7-OXONONANOATE SYNTHASE"/>
    <property type="match status" value="1"/>
</dbReference>
<dbReference type="InterPro" id="IPR015421">
    <property type="entry name" value="PyrdxlP-dep_Trfase_major"/>
</dbReference>
<dbReference type="AlphaFoldDB" id="T0MKT4"/>
<comment type="similarity">
    <text evidence="4">Belongs to the class-II pyridoxal-phosphate-dependent aminotransferase family.</text>
</comment>
<dbReference type="Proteomes" id="UP000053780">
    <property type="component" value="Unassembled WGS sequence"/>
</dbReference>
<evidence type="ECO:0000313" key="13">
    <source>
        <dbReference type="Proteomes" id="UP000053780"/>
    </source>
</evidence>
<organism evidence="12 13">
    <name type="scientific">Vairimorpha apis BRL 01</name>
    <dbReference type="NCBI Taxonomy" id="1037528"/>
    <lineage>
        <taxon>Eukaryota</taxon>
        <taxon>Fungi</taxon>
        <taxon>Fungi incertae sedis</taxon>
        <taxon>Microsporidia</taxon>
        <taxon>Nosematidae</taxon>
        <taxon>Vairimorpha</taxon>
    </lineage>
</organism>
<dbReference type="Gene3D" id="3.40.640.10">
    <property type="entry name" value="Type I PLP-dependent aspartate aminotransferase-like (Major domain)"/>
    <property type="match status" value="1"/>
</dbReference>
<dbReference type="GO" id="GO:0046513">
    <property type="term" value="P:ceramide biosynthetic process"/>
    <property type="evidence" value="ECO:0007669"/>
    <property type="project" value="TreeGrafter"/>
</dbReference>
<name>T0MKT4_9MICR</name>
<dbReference type="Pfam" id="PF00155">
    <property type="entry name" value="Aminotran_1_2"/>
    <property type="match status" value="1"/>
</dbReference>
<evidence type="ECO:0000256" key="9">
    <source>
        <dbReference type="ARBA" id="ARBA00023098"/>
    </source>
</evidence>
<evidence type="ECO:0000256" key="8">
    <source>
        <dbReference type="ARBA" id="ARBA00022919"/>
    </source>
</evidence>
<evidence type="ECO:0000256" key="10">
    <source>
        <dbReference type="ARBA" id="ARBA00023315"/>
    </source>
</evidence>
<comment type="pathway">
    <text evidence="2">Lipid metabolism; sphingolipid metabolism.</text>
</comment>
<keyword evidence="7" id="KW-0663">Pyridoxal phosphate</keyword>
<dbReference type="GO" id="GO:0030170">
    <property type="term" value="F:pyridoxal phosphate binding"/>
    <property type="evidence" value="ECO:0007669"/>
    <property type="project" value="InterPro"/>
</dbReference>
<dbReference type="GO" id="GO:0046512">
    <property type="term" value="P:sphingosine biosynthetic process"/>
    <property type="evidence" value="ECO:0007669"/>
    <property type="project" value="TreeGrafter"/>
</dbReference>
<dbReference type="EMBL" id="KE647117">
    <property type="protein sequence ID" value="EQB61605.1"/>
    <property type="molecule type" value="Genomic_DNA"/>
</dbReference>
<reference evidence="12 13" key="1">
    <citation type="journal article" date="2013" name="BMC Genomics">
        <title>Genome sequencing and comparative genomics of honey bee microsporidia, Nosema apis reveal novel insights into host-parasite interactions.</title>
        <authorList>
            <person name="Chen Yp."/>
            <person name="Pettis J.S."/>
            <person name="Zhao Y."/>
            <person name="Liu X."/>
            <person name="Tallon L.J."/>
            <person name="Sadzewicz L.D."/>
            <person name="Li R."/>
            <person name="Zheng H."/>
            <person name="Huang S."/>
            <person name="Zhang X."/>
            <person name="Hamilton M.C."/>
            <person name="Pernal S.F."/>
            <person name="Melathopoulos A.P."/>
            <person name="Yan X."/>
            <person name="Evans J.D."/>
        </authorList>
    </citation>
    <scope>NUCLEOTIDE SEQUENCE [LARGE SCALE GENOMIC DNA]</scope>
    <source>
        <strain evidence="12 13">BRL 01</strain>
    </source>
</reference>
<dbReference type="InterPro" id="IPR015424">
    <property type="entry name" value="PyrdxlP-dep_Trfase"/>
</dbReference>
<dbReference type="OrthoDB" id="3168162at2759"/>
<proteinExistence type="inferred from homology"/>
<dbReference type="GO" id="GO:0016020">
    <property type="term" value="C:membrane"/>
    <property type="evidence" value="ECO:0007669"/>
    <property type="project" value="GOC"/>
</dbReference>
<dbReference type="SUPFAM" id="SSF53383">
    <property type="entry name" value="PLP-dependent transferases"/>
    <property type="match status" value="1"/>
</dbReference>
<keyword evidence="8" id="KW-0746">Sphingolipid metabolism</keyword>
<evidence type="ECO:0000256" key="4">
    <source>
        <dbReference type="ARBA" id="ARBA00008392"/>
    </source>
</evidence>
<dbReference type="VEuPathDB" id="MicrosporidiaDB:NAPIS_ORF00799"/>
<evidence type="ECO:0000259" key="11">
    <source>
        <dbReference type="Pfam" id="PF00155"/>
    </source>
</evidence>
<evidence type="ECO:0000256" key="1">
    <source>
        <dbReference type="ARBA" id="ARBA00001933"/>
    </source>
</evidence>
<dbReference type="HOGENOM" id="CLU_015846_0_1_1"/>
<accession>T0MKT4</accession>
<protein>
    <recommendedName>
        <fullName evidence="5">serine C-palmitoyltransferase</fullName>
        <ecNumber evidence="5">2.3.1.50</ecNumber>
    </recommendedName>
</protein>
<keyword evidence="13" id="KW-1185">Reference proteome</keyword>
<gene>
    <name evidence="12" type="ORF">NAPIS_ORF00799</name>
</gene>
<evidence type="ECO:0000256" key="6">
    <source>
        <dbReference type="ARBA" id="ARBA00022679"/>
    </source>
</evidence>
<comment type="cofactor">
    <cofactor evidence="1">
        <name>pyridoxal 5'-phosphate</name>
        <dbReference type="ChEBI" id="CHEBI:597326"/>
    </cofactor>
</comment>
<dbReference type="EC" id="2.3.1.50" evidence="5"/>
<evidence type="ECO:0000313" key="12">
    <source>
        <dbReference type="EMBL" id="EQB61605.1"/>
    </source>
</evidence>
<evidence type="ECO:0000256" key="3">
    <source>
        <dbReference type="ARBA" id="ARBA00004991"/>
    </source>
</evidence>
<evidence type="ECO:0000256" key="2">
    <source>
        <dbReference type="ARBA" id="ARBA00004760"/>
    </source>
</evidence>
<dbReference type="GO" id="GO:0004758">
    <property type="term" value="F:serine C-palmitoyltransferase activity"/>
    <property type="evidence" value="ECO:0007669"/>
    <property type="project" value="TreeGrafter"/>
</dbReference>
<feature type="domain" description="Aminotransferase class I/classII large" evidence="11">
    <location>
        <begin position="73"/>
        <end position="333"/>
    </location>
</feature>
<dbReference type="InterPro" id="IPR050087">
    <property type="entry name" value="AON_synthase_class-II"/>
</dbReference>
<keyword evidence="6 12" id="KW-0808">Transferase</keyword>
<dbReference type="GO" id="GO:0005783">
    <property type="term" value="C:endoplasmic reticulum"/>
    <property type="evidence" value="ECO:0007669"/>
    <property type="project" value="TreeGrafter"/>
</dbReference>
<evidence type="ECO:0000256" key="5">
    <source>
        <dbReference type="ARBA" id="ARBA00013220"/>
    </source>
</evidence>
<keyword evidence="9" id="KW-0443">Lipid metabolism</keyword>
<sequence>MFYLFNDHTENIKFVIEILIIYIIIKYRHKVQTNIINIPEKIVEKLILDFKPKKLINKLPLKKYIKKEHNKQFVDLASYDIFNLKNKFKKECKETISDYGIGTCGPPNFFGTLDLHRELEIKITQILKTEDTVLYANSYTCIHSIISCFASRKDIIYYPFSCNESILRGISLSKSKCYEYYGIKNLENIFDNFYEPKIRNFVIVEGLSKNEGKITNLLELIKLKNKYDFKIILDESLSIPMISKTGIVELFKINQNEIDIRIGSFSYGFTSNGGFFTGSKVLCQYQRLSSSSYVFSASLPGVLTKFNILCLNLEFTYKKLRKKILQFHKNFKSQKFEIISDKISPIIVFK</sequence>
<evidence type="ECO:0000256" key="7">
    <source>
        <dbReference type="ARBA" id="ARBA00022898"/>
    </source>
</evidence>
<dbReference type="PANTHER" id="PTHR13693:SF2">
    <property type="entry name" value="SERINE PALMITOYLTRANSFERASE 1"/>
    <property type="match status" value="1"/>
</dbReference>
<comment type="pathway">
    <text evidence="3">Sphingolipid metabolism.</text>
</comment>